<feature type="transmembrane region" description="Helical" evidence="7">
    <location>
        <begin position="180"/>
        <end position="201"/>
    </location>
</feature>
<keyword evidence="2 7" id="KW-0813">Transport</keyword>
<gene>
    <name evidence="9" type="ORF">SAMN02745213_00878</name>
</gene>
<keyword evidence="5 7" id="KW-1133">Transmembrane helix</keyword>
<evidence type="ECO:0000256" key="6">
    <source>
        <dbReference type="ARBA" id="ARBA00023136"/>
    </source>
</evidence>
<dbReference type="SUPFAM" id="SSF161098">
    <property type="entry name" value="MetI-like"/>
    <property type="match status" value="1"/>
</dbReference>
<dbReference type="PROSITE" id="PS50928">
    <property type="entry name" value="ABC_TM1"/>
    <property type="match status" value="1"/>
</dbReference>
<proteinExistence type="inferred from homology"/>
<dbReference type="InterPro" id="IPR035906">
    <property type="entry name" value="MetI-like_sf"/>
</dbReference>
<dbReference type="CDD" id="cd06261">
    <property type="entry name" value="TM_PBP2"/>
    <property type="match status" value="1"/>
</dbReference>
<dbReference type="PANTHER" id="PTHR30151:SF0">
    <property type="entry name" value="ABC TRANSPORTER PERMEASE PROTEIN MJ0413-RELATED"/>
    <property type="match status" value="1"/>
</dbReference>
<keyword evidence="10" id="KW-1185">Reference proteome</keyword>
<evidence type="ECO:0000256" key="5">
    <source>
        <dbReference type="ARBA" id="ARBA00022989"/>
    </source>
</evidence>
<dbReference type="GO" id="GO:0005886">
    <property type="term" value="C:plasma membrane"/>
    <property type="evidence" value="ECO:0007669"/>
    <property type="project" value="UniProtKB-SubCell"/>
</dbReference>
<evidence type="ECO:0000259" key="8">
    <source>
        <dbReference type="PROSITE" id="PS50928"/>
    </source>
</evidence>
<keyword evidence="6 7" id="KW-0472">Membrane</keyword>
<feature type="transmembrane region" description="Helical" evidence="7">
    <location>
        <begin position="277"/>
        <end position="295"/>
    </location>
</feature>
<dbReference type="Proteomes" id="UP000242432">
    <property type="component" value="Unassembled WGS sequence"/>
</dbReference>
<evidence type="ECO:0000256" key="2">
    <source>
        <dbReference type="ARBA" id="ARBA00022448"/>
    </source>
</evidence>
<feature type="transmembrane region" description="Helical" evidence="7">
    <location>
        <begin position="108"/>
        <end position="141"/>
    </location>
</feature>
<dbReference type="Pfam" id="PF00528">
    <property type="entry name" value="BPD_transp_1"/>
    <property type="match status" value="1"/>
</dbReference>
<feature type="domain" description="ABC transmembrane type-1" evidence="8">
    <location>
        <begin position="115"/>
        <end position="295"/>
    </location>
</feature>
<comment type="subcellular location">
    <subcellularLocation>
        <location evidence="1 7">Cell membrane</location>
        <topology evidence="1 7">Multi-pass membrane protein</topology>
    </subcellularLocation>
</comment>
<sequence>MNLKSAVFNLNNLFVLLFVLSAFGLEDHLKRSAQNDYALGFILLLEVSFFIVLFLARKDEQRTLIMDTFAIISTSLFVWLMLTAKLNILPEDIFKAPGVIVKQFLGDYLRLIVDIGCSLSIIVIGFTLALSAAIPLGLFLAFNARTGRAFSSVASFLGSIPPVVFIPYTLALLPSFKACSIFIIFITSFWPILTSTMNGVLNVDSKIINSAKVLNLKKAQILFKIILPASLPQVFSGCNIAISLSFIMLTSAEMIGGGSGLGFYIQYYARFGNFTRIMVGLVVLGIVVSTVTYILRKIENRFFRWKE</sequence>
<feature type="transmembrane region" description="Helical" evidence="7">
    <location>
        <begin position="68"/>
        <end position="88"/>
    </location>
</feature>
<evidence type="ECO:0000256" key="1">
    <source>
        <dbReference type="ARBA" id="ARBA00004651"/>
    </source>
</evidence>
<dbReference type="PANTHER" id="PTHR30151">
    <property type="entry name" value="ALKANE SULFONATE ABC TRANSPORTER-RELATED, MEMBRANE SUBUNIT"/>
    <property type="match status" value="1"/>
</dbReference>
<organism evidence="9 10">
    <name type="scientific">Succinivibrio dextrinosolvens DSM 3072</name>
    <dbReference type="NCBI Taxonomy" id="1123324"/>
    <lineage>
        <taxon>Bacteria</taxon>
        <taxon>Pseudomonadati</taxon>
        <taxon>Pseudomonadota</taxon>
        <taxon>Gammaproteobacteria</taxon>
        <taxon>Aeromonadales</taxon>
        <taxon>Succinivibrionaceae</taxon>
        <taxon>Succinivibrio</taxon>
    </lineage>
</organism>
<evidence type="ECO:0000313" key="9">
    <source>
        <dbReference type="EMBL" id="SKA60354.1"/>
    </source>
</evidence>
<feature type="transmembrane region" description="Helical" evidence="7">
    <location>
        <begin position="153"/>
        <end position="174"/>
    </location>
</feature>
<accession>A0A1T4V636</accession>
<comment type="similarity">
    <text evidence="7">Belongs to the binding-protein-dependent transport system permease family.</text>
</comment>
<protein>
    <submittedName>
        <fullName evidence="9">NitT/TauT family transport system permease protein</fullName>
    </submittedName>
</protein>
<evidence type="ECO:0000313" key="10">
    <source>
        <dbReference type="Proteomes" id="UP000242432"/>
    </source>
</evidence>
<evidence type="ECO:0000256" key="3">
    <source>
        <dbReference type="ARBA" id="ARBA00022475"/>
    </source>
</evidence>
<dbReference type="EMBL" id="FUXX01000010">
    <property type="protein sequence ID" value="SKA60354.1"/>
    <property type="molecule type" value="Genomic_DNA"/>
</dbReference>
<evidence type="ECO:0000256" key="4">
    <source>
        <dbReference type="ARBA" id="ARBA00022692"/>
    </source>
</evidence>
<dbReference type="InterPro" id="IPR000515">
    <property type="entry name" value="MetI-like"/>
</dbReference>
<keyword evidence="3" id="KW-1003">Cell membrane</keyword>
<dbReference type="RefSeq" id="WP_078928405.1">
    <property type="nucleotide sequence ID" value="NZ_FUXX01000010.1"/>
</dbReference>
<feature type="transmembrane region" description="Helical" evidence="7">
    <location>
        <begin position="37"/>
        <end position="56"/>
    </location>
</feature>
<keyword evidence="4 7" id="KW-0812">Transmembrane</keyword>
<evidence type="ECO:0000256" key="7">
    <source>
        <dbReference type="RuleBase" id="RU363032"/>
    </source>
</evidence>
<dbReference type="AlphaFoldDB" id="A0A1T4V636"/>
<dbReference type="GO" id="GO:0055085">
    <property type="term" value="P:transmembrane transport"/>
    <property type="evidence" value="ECO:0007669"/>
    <property type="project" value="InterPro"/>
</dbReference>
<feature type="transmembrane region" description="Helical" evidence="7">
    <location>
        <begin position="7"/>
        <end position="25"/>
    </location>
</feature>
<name>A0A1T4V636_9GAMM</name>
<dbReference type="Gene3D" id="1.10.3720.10">
    <property type="entry name" value="MetI-like"/>
    <property type="match status" value="1"/>
</dbReference>
<reference evidence="10" key="1">
    <citation type="submission" date="2017-02" db="EMBL/GenBank/DDBJ databases">
        <authorList>
            <person name="Varghese N."/>
            <person name="Submissions S."/>
        </authorList>
    </citation>
    <scope>NUCLEOTIDE SEQUENCE [LARGE SCALE GENOMIC DNA]</scope>
    <source>
        <strain evidence="10">DSM 3072</strain>
    </source>
</reference>